<dbReference type="VEuPathDB" id="FungiDB:AeMF1_008711"/>
<reference evidence="3 4" key="1">
    <citation type="submission" date="2019-07" db="EMBL/GenBank/DDBJ databases">
        <title>Genomics analysis of Aphanomyces spp. identifies a new class of oomycete effector associated with host adaptation.</title>
        <authorList>
            <person name="Gaulin E."/>
        </authorList>
    </citation>
    <scope>NUCLEOTIDE SEQUENCE [LARGE SCALE GENOMIC DNA]</scope>
    <source>
        <strain evidence="3 4">ATCC 201684</strain>
    </source>
</reference>
<dbReference type="InterPro" id="IPR013103">
    <property type="entry name" value="RVT_2"/>
</dbReference>
<comment type="caution">
    <text evidence="3">The sequence shown here is derived from an EMBL/GenBank/DDBJ whole genome shotgun (WGS) entry which is preliminary data.</text>
</comment>
<dbReference type="Pfam" id="PF07727">
    <property type="entry name" value="RVT_2"/>
    <property type="match status" value="1"/>
</dbReference>
<dbReference type="PANTHER" id="PTHR11439">
    <property type="entry name" value="GAG-POL-RELATED RETROTRANSPOSON"/>
    <property type="match status" value="1"/>
</dbReference>
<feature type="domain" description="Reverse transcriptase Ty1/copia-type" evidence="1">
    <location>
        <begin position="316"/>
        <end position="542"/>
    </location>
</feature>
<accession>A0A6G0X457</accession>
<dbReference type="SUPFAM" id="SSF56672">
    <property type="entry name" value="DNA/RNA polymerases"/>
    <property type="match status" value="1"/>
</dbReference>
<sequence>MLIEGSLPKFLWAAALDYAAWLVNILPSTNDGQSPYFRVFNTHPPLCYIKTFGCTAFVHIQQEARSSKLDPSSLKAMFVGLPSNRKGYTLMHLLSHQLIYSRDVSFFETEFPAINSIEAAAEYRLRARNDPNFIPTLQPNAPLPPLHAALDRPNTIIIDQPTSNPACLAAHSSSMEAAFPFVCPPTNPHQFTLLRHFPNFFEAPPLASMPTLTLLSFSSKNPSMDTSYLEEISPIALSAISFPHPSNSLSTESPDTLPFTALSLPHLEPITVYALLASRVHSPESDPISWTDAMSRPDKDKWLSAAEDEVRSLISNGTYDLVRRDLSQKVLPCRWVFRLKPGGIYKARLVVKGFMQEHGVDYTEIFAPVVRLEVLRLLFTLVAVYDLECHQMDVKTAFLNGKIDCLIFMEQPPGSFVSSKSRRDYVCRLKKSLYGLKQAPHLWYWTFVEFMTSKGFTRLHKDRLYVDDLLIIAPTTSLVSSMKLSLFDRFQMKDLGKTRDILGWQIERNRSARTLFLHQTRYCETVVTRFDMASSHPVHTPFECTTKLSKSQCASTPDDIAFMASKPYRSLVGSLMYLAMGTRPDLAFPLQQLSQFLENPGPAHWRAAKRVLRYINGTRSRGLLLGGSDFIHKPFLSAYVDADYANCKDTRRCVSGYVLLLFGSPISWLAKKQNIVTLSTTEAEFVALALCIQECLYIQQLASELKQSSDEPVIIYEDNQSTIHVAQNSEHHGRSKHIDVRYMFVRDLVEAKHFELRYCNTKNQLGDFFTKAHPEPAFKSFCKALRLLSLAEFTDSGGSIPLHH</sequence>
<evidence type="ECO:0000259" key="1">
    <source>
        <dbReference type="Pfam" id="PF07727"/>
    </source>
</evidence>
<dbReference type="VEuPathDB" id="FungiDB:AeMF1_019378"/>
<evidence type="ECO:0000313" key="3">
    <source>
        <dbReference type="EMBL" id="KAF0734647.1"/>
    </source>
</evidence>
<dbReference type="Pfam" id="PF25597">
    <property type="entry name" value="SH3_retrovirus"/>
    <property type="match status" value="1"/>
</dbReference>
<feature type="domain" description="Retroviral polymerase SH3-like" evidence="2">
    <location>
        <begin position="54"/>
        <end position="115"/>
    </location>
</feature>
<protein>
    <submittedName>
        <fullName evidence="3">Uncharacterized protein</fullName>
    </submittedName>
</protein>
<dbReference type="InterPro" id="IPR057670">
    <property type="entry name" value="SH3_retrovirus"/>
</dbReference>
<name>A0A6G0X457_9STRA</name>
<evidence type="ECO:0000313" key="4">
    <source>
        <dbReference type="Proteomes" id="UP000481153"/>
    </source>
</evidence>
<dbReference type="VEuPathDB" id="FungiDB:AeMF1_017733"/>
<dbReference type="CDD" id="cd09272">
    <property type="entry name" value="RNase_HI_RT_Ty1"/>
    <property type="match status" value="1"/>
</dbReference>
<dbReference type="AlphaFoldDB" id="A0A6G0X457"/>
<gene>
    <name evidence="3" type="ORF">Ae201684_008720</name>
</gene>
<organism evidence="3 4">
    <name type="scientific">Aphanomyces euteiches</name>
    <dbReference type="NCBI Taxonomy" id="100861"/>
    <lineage>
        <taxon>Eukaryota</taxon>
        <taxon>Sar</taxon>
        <taxon>Stramenopiles</taxon>
        <taxon>Oomycota</taxon>
        <taxon>Saprolegniomycetes</taxon>
        <taxon>Saprolegniales</taxon>
        <taxon>Verrucalvaceae</taxon>
        <taxon>Aphanomyces</taxon>
    </lineage>
</organism>
<dbReference type="EMBL" id="VJMJ01000109">
    <property type="protein sequence ID" value="KAF0734647.1"/>
    <property type="molecule type" value="Genomic_DNA"/>
</dbReference>
<dbReference type="Proteomes" id="UP000481153">
    <property type="component" value="Unassembled WGS sequence"/>
</dbReference>
<dbReference type="PANTHER" id="PTHR11439:SF463">
    <property type="entry name" value="REVERSE TRANSCRIPTASE TY1_COPIA-TYPE DOMAIN-CONTAINING PROTEIN"/>
    <property type="match status" value="1"/>
</dbReference>
<keyword evidence="4" id="KW-1185">Reference proteome</keyword>
<dbReference type="InterPro" id="IPR043502">
    <property type="entry name" value="DNA/RNA_pol_sf"/>
</dbReference>
<proteinExistence type="predicted"/>
<evidence type="ECO:0000259" key="2">
    <source>
        <dbReference type="Pfam" id="PF25597"/>
    </source>
</evidence>